<dbReference type="RefSeq" id="WP_367622707.1">
    <property type="nucleotide sequence ID" value="NZ_JBFNQD010000001.1"/>
</dbReference>
<dbReference type="Proteomes" id="UP001555786">
    <property type="component" value="Unassembled WGS sequence"/>
</dbReference>
<keyword evidence="6" id="KW-1185">Reference proteome</keyword>
<protein>
    <submittedName>
        <fullName evidence="5">Class I SAM-dependent methyltransferase</fullName>
    </submittedName>
</protein>
<proteinExistence type="inferred from homology"/>
<evidence type="ECO:0000256" key="2">
    <source>
        <dbReference type="ARBA" id="ARBA00022603"/>
    </source>
</evidence>
<evidence type="ECO:0000313" key="6">
    <source>
        <dbReference type="Proteomes" id="UP001555786"/>
    </source>
</evidence>
<dbReference type="GO" id="GO:0032259">
    <property type="term" value="P:methylation"/>
    <property type="evidence" value="ECO:0007669"/>
    <property type="project" value="UniProtKB-KW"/>
</dbReference>
<dbReference type="InterPro" id="IPR029063">
    <property type="entry name" value="SAM-dependent_MTases_sf"/>
</dbReference>
<dbReference type="Pfam" id="PF08241">
    <property type="entry name" value="Methyltransf_11"/>
    <property type="match status" value="1"/>
</dbReference>
<evidence type="ECO:0000256" key="3">
    <source>
        <dbReference type="ARBA" id="ARBA00022679"/>
    </source>
</evidence>
<dbReference type="SUPFAM" id="SSF53335">
    <property type="entry name" value="S-adenosyl-L-methionine-dependent methyltransferases"/>
    <property type="match status" value="1"/>
</dbReference>
<keyword evidence="3" id="KW-0808">Transferase</keyword>
<reference evidence="5 6" key="1">
    <citation type="submission" date="2024-07" db="EMBL/GenBank/DDBJ databases">
        <title>Description of Labrys sedimenti sp. nov., isolated from a diclofenac-degrading enrichment culture.</title>
        <authorList>
            <person name="Tancsics A."/>
            <person name="Csepanyi A."/>
        </authorList>
    </citation>
    <scope>NUCLEOTIDE SEQUENCE [LARGE SCALE GENOMIC DNA]</scope>
    <source>
        <strain evidence="5 6">LMG 23578</strain>
    </source>
</reference>
<dbReference type="InterPro" id="IPR013216">
    <property type="entry name" value="Methyltransf_11"/>
</dbReference>
<dbReference type="GO" id="GO:0008168">
    <property type="term" value="F:methyltransferase activity"/>
    <property type="evidence" value="ECO:0007669"/>
    <property type="project" value="UniProtKB-KW"/>
</dbReference>
<dbReference type="PANTHER" id="PTHR44942:SF4">
    <property type="entry name" value="METHYLTRANSFERASE TYPE 11 DOMAIN-CONTAINING PROTEIN"/>
    <property type="match status" value="1"/>
</dbReference>
<gene>
    <name evidence="5" type="ORF">ABXS05_01795</name>
</gene>
<comment type="caution">
    <text evidence="5">The sequence shown here is derived from an EMBL/GenBank/DDBJ whole genome shotgun (WGS) entry which is preliminary data.</text>
</comment>
<keyword evidence="2 5" id="KW-0489">Methyltransferase</keyword>
<evidence type="ECO:0000256" key="1">
    <source>
        <dbReference type="ARBA" id="ARBA00008361"/>
    </source>
</evidence>
<feature type="domain" description="Methyltransferase type 11" evidence="4">
    <location>
        <begin position="50"/>
        <end position="141"/>
    </location>
</feature>
<accession>A0ABV3PF55</accession>
<comment type="similarity">
    <text evidence="1">Belongs to the methyltransferase superfamily.</text>
</comment>
<dbReference type="PANTHER" id="PTHR44942">
    <property type="entry name" value="METHYLTRANSF_11 DOMAIN-CONTAINING PROTEIN"/>
    <property type="match status" value="1"/>
</dbReference>
<dbReference type="EMBL" id="JBFNQD010000001">
    <property type="protein sequence ID" value="MEW9304254.1"/>
    <property type="molecule type" value="Genomic_DNA"/>
</dbReference>
<evidence type="ECO:0000259" key="4">
    <source>
        <dbReference type="Pfam" id="PF08241"/>
    </source>
</evidence>
<evidence type="ECO:0000313" key="5">
    <source>
        <dbReference type="EMBL" id="MEW9304254.1"/>
    </source>
</evidence>
<dbReference type="Gene3D" id="3.40.50.150">
    <property type="entry name" value="Vaccinia Virus protein VP39"/>
    <property type="match status" value="1"/>
</dbReference>
<dbReference type="InterPro" id="IPR051052">
    <property type="entry name" value="Diverse_substrate_MTase"/>
</dbReference>
<sequence>MASTIARTAGRVLFGENARAYAAFRPGYPERVFDILRARCGAGEGRTVFEVGAGTGLATAPLLAMGCRVTAVEPDAKLAALLVDSQAAYAERLAVQVGPFEEAALSPGSFDLGIAATSLHWVDPDLALTKAFHLLHPGGHWAMWWNIFGDPDEPDAFQQRTHALFERLSKSPSHGDGPKGHFGLDRKRRIAELEQAGFRSIVAEELRWRPVLNRQQILGLTATFSPVARLPEIERQAFLGRLGAIVDEEFGGRVQRHFMTAIYVARRP</sequence>
<name>A0ABV3PF55_9HYPH</name>
<dbReference type="CDD" id="cd02440">
    <property type="entry name" value="AdoMet_MTases"/>
    <property type="match status" value="1"/>
</dbReference>
<organism evidence="5 6">
    <name type="scientific">Labrys neptuniae</name>
    <dbReference type="NCBI Taxonomy" id="376174"/>
    <lineage>
        <taxon>Bacteria</taxon>
        <taxon>Pseudomonadati</taxon>
        <taxon>Pseudomonadota</taxon>
        <taxon>Alphaproteobacteria</taxon>
        <taxon>Hyphomicrobiales</taxon>
        <taxon>Xanthobacteraceae</taxon>
        <taxon>Labrys</taxon>
    </lineage>
</organism>